<dbReference type="PANTHER" id="PTHR12537:SF13">
    <property type="entry name" value="PUMILIO HOMOLOGY DOMAIN FAMILY MEMBER 4"/>
    <property type="match status" value="1"/>
</dbReference>
<dbReference type="SMART" id="SM00025">
    <property type="entry name" value="Pumilio"/>
    <property type="match status" value="4"/>
</dbReference>
<dbReference type="Proteomes" id="UP001162131">
    <property type="component" value="Unassembled WGS sequence"/>
</dbReference>
<dbReference type="InterPro" id="IPR001313">
    <property type="entry name" value="Pumilio_RNA-bd_rpt"/>
</dbReference>
<dbReference type="SUPFAM" id="SSF48371">
    <property type="entry name" value="ARM repeat"/>
    <property type="match status" value="1"/>
</dbReference>
<dbReference type="GO" id="GO:0005737">
    <property type="term" value="C:cytoplasm"/>
    <property type="evidence" value="ECO:0007669"/>
    <property type="project" value="TreeGrafter"/>
</dbReference>
<comment type="caution">
    <text evidence="4">The sequence shown here is derived from an EMBL/GenBank/DDBJ whole genome shotgun (WGS) entry which is preliminary data.</text>
</comment>
<dbReference type="Gene3D" id="1.25.10.10">
    <property type="entry name" value="Leucine-rich Repeat Variant"/>
    <property type="match status" value="1"/>
</dbReference>
<name>A0AAU9JV79_9CILI</name>
<dbReference type="InterPro" id="IPR011989">
    <property type="entry name" value="ARM-like"/>
</dbReference>
<dbReference type="EMBL" id="CAJZBQ010000046">
    <property type="protein sequence ID" value="CAG9328386.1"/>
    <property type="molecule type" value="Genomic_DNA"/>
</dbReference>
<keyword evidence="5" id="KW-1185">Reference proteome</keyword>
<dbReference type="PANTHER" id="PTHR12537">
    <property type="entry name" value="RNA BINDING PROTEIN PUMILIO-RELATED"/>
    <property type="match status" value="1"/>
</dbReference>
<dbReference type="GO" id="GO:0010608">
    <property type="term" value="P:post-transcriptional regulation of gene expression"/>
    <property type="evidence" value="ECO:0007669"/>
    <property type="project" value="TreeGrafter"/>
</dbReference>
<accession>A0AAU9JV79</accession>
<dbReference type="InterPro" id="IPR016024">
    <property type="entry name" value="ARM-type_fold"/>
</dbReference>
<dbReference type="PROSITE" id="PS50303">
    <property type="entry name" value="PUM_HD"/>
    <property type="match status" value="1"/>
</dbReference>
<evidence type="ECO:0000313" key="5">
    <source>
        <dbReference type="Proteomes" id="UP001162131"/>
    </source>
</evidence>
<dbReference type="GO" id="GO:0003729">
    <property type="term" value="F:mRNA binding"/>
    <property type="evidence" value="ECO:0007669"/>
    <property type="project" value="TreeGrafter"/>
</dbReference>
<proteinExistence type="predicted"/>
<evidence type="ECO:0000313" key="4">
    <source>
        <dbReference type="EMBL" id="CAG9328386.1"/>
    </source>
</evidence>
<gene>
    <name evidence="4" type="ORF">BSTOLATCC_MIC46392</name>
</gene>
<evidence type="ECO:0000256" key="2">
    <source>
        <dbReference type="PROSITE-ProRule" id="PRU00317"/>
    </source>
</evidence>
<dbReference type="Pfam" id="PF00806">
    <property type="entry name" value="PUF"/>
    <property type="match status" value="4"/>
</dbReference>
<organism evidence="4 5">
    <name type="scientific">Blepharisma stoltei</name>
    <dbReference type="NCBI Taxonomy" id="1481888"/>
    <lineage>
        <taxon>Eukaryota</taxon>
        <taxon>Sar</taxon>
        <taxon>Alveolata</taxon>
        <taxon>Ciliophora</taxon>
        <taxon>Postciliodesmatophora</taxon>
        <taxon>Heterotrichea</taxon>
        <taxon>Heterotrichida</taxon>
        <taxon>Blepharismidae</taxon>
        <taxon>Blepharisma</taxon>
    </lineage>
</organism>
<dbReference type="InterPro" id="IPR033133">
    <property type="entry name" value="PUM-HD"/>
</dbReference>
<dbReference type="PROSITE" id="PS50302">
    <property type="entry name" value="PUM"/>
    <property type="match status" value="1"/>
</dbReference>
<evidence type="ECO:0000259" key="3">
    <source>
        <dbReference type="PROSITE" id="PS50303"/>
    </source>
</evidence>
<sequence>MIVQHGNSMCQTLFQCCSPWQRLILFYAMKDDFISISNNLQGCFPLQRILRLASLPEEVAIYEEAFKGHILELSMTKNSSLVIKVLCERENHHFIITEIIGHARELATNKFGYVIMKKCVKDSQIFNELLEQAIMLIEDKYGNYVIQHMIDNMQEECSLSIINCIKGKALELCIQEYSSNVMNKCMKEERMRCAIINELIRGGSMQTVLENPYGCYVLRTAALEAETGTEREGLKRAILVAIPQIREKNNSAWWEEIISYLNAPKSVN</sequence>
<feature type="repeat" description="Pumilio" evidence="2">
    <location>
        <begin position="128"/>
        <end position="163"/>
    </location>
</feature>
<feature type="domain" description="PUM-HD" evidence="3">
    <location>
        <begin position="1"/>
        <end position="265"/>
    </location>
</feature>
<keyword evidence="1" id="KW-0677">Repeat</keyword>
<evidence type="ECO:0000256" key="1">
    <source>
        <dbReference type="ARBA" id="ARBA00022737"/>
    </source>
</evidence>
<dbReference type="AlphaFoldDB" id="A0AAU9JV79"/>
<protein>
    <recommendedName>
        <fullName evidence="3">PUM-HD domain-containing protein</fullName>
    </recommendedName>
</protein>
<reference evidence="4" key="1">
    <citation type="submission" date="2021-09" db="EMBL/GenBank/DDBJ databases">
        <authorList>
            <consortium name="AG Swart"/>
            <person name="Singh M."/>
            <person name="Singh A."/>
            <person name="Seah K."/>
            <person name="Emmerich C."/>
        </authorList>
    </citation>
    <scope>NUCLEOTIDE SEQUENCE</scope>
    <source>
        <strain evidence="4">ATCC30299</strain>
    </source>
</reference>